<dbReference type="GO" id="GO:0005829">
    <property type="term" value="C:cytosol"/>
    <property type="evidence" value="ECO:0007669"/>
    <property type="project" value="TreeGrafter"/>
</dbReference>
<gene>
    <name evidence="8" type="ORF">HELGO_WM8272</name>
</gene>
<dbReference type="EC" id="1.1.1.133" evidence="3 6"/>
<dbReference type="InterPro" id="IPR036291">
    <property type="entry name" value="NAD(P)-bd_dom_sf"/>
</dbReference>
<organism evidence="8">
    <name type="scientific">uncultured Campylobacterales bacterium</name>
    <dbReference type="NCBI Taxonomy" id="352960"/>
    <lineage>
        <taxon>Bacteria</taxon>
        <taxon>Pseudomonadati</taxon>
        <taxon>Campylobacterota</taxon>
        <taxon>Epsilonproteobacteria</taxon>
        <taxon>Campylobacterales</taxon>
        <taxon>environmental samples</taxon>
    </lineage>
</organism>
<keyword evidence="6" id="KW-0521">NADP</keyword>
<dbReference type="Pfam" id="PF04321">
    <property type="entry name" value="RmlD_sub_bind"/>
    <property type="match status" value="1"/>
</dbReference>
<reference evidence="8" key="1">
    <citation type="submission" date="2020-01" db="EMBL/GenBank/DDBJ databases">
        <authorList>
            <person name="Meier V. D."/>
            <person name="Meier V D."/>
        </authorList>
    </citation>
    <scope>NUCLEOTIDE SEQUENCE</scope>
    <source>
        <strain evidence="8">HLG_WM_MAG_12</strain>
    </source>
</reference>
<comment type="function">
    <text evidence="6">Catalyzes the reduction of dTDP-6-deoxy-L-lyxo-4-hexulose to yield dTDP-L-rhamnose.</text>
</comment>
<dbReference type="UniPathway" id="UPA00124"/>
<keyword evidence="6 8" id="KW-0560">Oxidoreductase</keyword>
<dbReference type="InterPro" id="IPR029903">
    <property type="entry name" value="RmlD-like-bd"/>
</dbReference>
<dbReference type="PANTHER" id="PTHR10491">
    <property type="entry name" value="DTDP-4-DEHYDRORHAMNOSE REDUCTASE"/>
    <property type="match status" value="1"/>
</dbReference>
<dbReference type="InterPro" id="IPR005913">
    <property type="entry name" value="dTDP_dehydrorham_reduct"/>
</dbReference>
<dbReference type="EMBL" id="CACVAW010000061">
    <property type="protein sequence ID" value="CAA6814359.1"/>
    <property type="molecule type" value="Genomic_DNA"/>
</dbReference>
<sequence length="289" mass="32702">MNKILVTGANGQLGSEIKQASNNYSEYKFYFTSRKELDISNPIDIENYIKNNNISIIINCAAYTAVDLAEQEKEQANSINNIAVKNLANISKKYNIKLVHISTDYVFDGTNHKPYIETDDTNPKSIYGQTKLDGEQAILSINPLNSIIIRTSWVYSCFGNNFVKTMLKLGSSRDELGVISDQVGTPTYAKDLATSILDILSKIKNNKVEIYHYSNDGVCSWYDFAKNIMDIADIDCKINSIETKEYPTPASRPHYSILNKSKIKNDFEINIPYWKDSLSECIKKVLNDK</sequence>
<evidence type="ECO:0000259" key="7">
    <source>
        <dbReference type="Pfam" id="PF04321"/>
    </source>
</evidence>
<dbReference type="GO" id="GO:0008831">
    <property type="term" value="F:dTDP-4-dehydrorhamnose reductase activity"/>
    <property type="evidence" value="ECO:0007669"/>
    <property type="project" value="UniProtKB-EC"/>
</dbReference>
<evidence type="ECO:0000256" key="3">
    <source>
        <dbReference type="ARBA" id="ARBA00012929"/>
    </source>
</evidence>
<evidence type="ECO:0000256" key="1">
    <source>
        <dbReference type="ARBA" id="ARBA00004781"/>
    </source>
</evidence>
<dbReference type="AlphaFoldDB" id="A0A6S6TCW0"/>
<dbReference type="SUPFAM" id="SSF51735">
    <property type="entry name" value="NAD(P)-binding Rossmann-fold domains"/>
    <property type="match status" value="1"/>
</dbReference>
<evidence type="ECO:0000256" key="5">
    <source>
        <dbReference type="ARBA" id="ARBA00048200"/>
    </source>
</evidence>
<comment type="pathway">
    <text evidence="1 6">Carbohydrate biosynthesis; dTDP-L-rhamnose biosynthesis.</text>
</comment>
<evidence type="ECO:0000256" key="4">
    <source>
        <dbReference type="ARBA" id="ARBA00017099"/>
    </source>
</evidence>
<evidence type="ECO:0000313" key="8">
    <source>
        <dbReference type="EMBL" id="CAA6814359.1"/>
    </source>
</evidence>
<name>A0A6S6TCW0_9BACT</name>
<proteinExistence type="inferred from homology"/>
<accession>A0A6S6TCW0</accession>
<dbReference type="Gene3D" id="3.40.50.720">
    <property type="entry name" value="NAD(P)-binding Rossmann-like Domain"/>
    <property type="match status" value="1"/>
</dbReference>
<evidence type="ECO:0000256" key="6">
    <source>
        <dbReference type="RuleBase" id="RU364082"/>
    </source>
</evidence>
<comment type="similarity">
    <text evidence="2 6">Belongs to the dTDP-4-dehydrorhamnose reductase family.</text>
</comment>
<comment type="catalytic activity">
    <reaction evidence="5">
        <text>dTDP-beta-L-rhamnose + NADP(+) = dTDP-4-dehydro-beta-L-rhamnose + NADPH + H(+)</text>
        <dbReference type="Rhea" id="RHEA:21796"/>
        <dbReference type="ChEBI" id="CHEBI:15378"/>
        <dbReference type="ChEBI" id="CHEBI:57510"/>
        <dbReference type="ChEBI" id="CHEBI:57783"/>
        <dbReference type="ChEBI" id="CHEBI:58349"/>
        <dbReference type="ChEBI" id="CHEBI:62830"/>
        <dbReference type="EC" id="1.1.1.133"/>
    </reaction>
</comment>
<dbReference type="NCBIfam" id="TIGR01214">
    <property type="entry name" value="rmlD"/>
    <property type="match status" value="1"/>
</dbReference>
<protein>
    <recommendedName>
        <fullName evidence="4 6">dTDP-4-dehydrorhamnose reductase</fullName>
        <ecNumber evidence="3 6">1.1.1.133</ecNumber>
    </recommendedName>
</protein>
<dbReference type="GO" id="GO:0019305">
    <property type="term" value="P:dTDP-rhamnose biosynthetic process"/>
    <property type="evidence" value="ECO:0007669"/>
    <property type="project" value="UniProtKB-UniPathway"/>
</dbReference>
<dbReference type="Gene3D" id="3.90.25.10">
    <property type="entry name" value="UDP-galactose 4-epimerase, domain 1"/>
    <property type="match status" value="1"/>
</dbReference>
<dbReference type="CDD" id="cd05254">
    <property type="entry name" value="dTDP_HR_like_SDR_e"/>
    <property type="match status" value="1"/>
</dbReference>
<evidence type="ECO:0000256" key="2">
    <source>
        <dbReference type="ARBA" id="ARBA00010944"/>
    </source>
</evidence>
<feature type="domain" description="RmlD-like substrate binding" evidence="7">
    <location>
        <begin position="3"/>
        <end position="285"/>
    </location>
</feature>
<dbReference type="PANTHER" id="PTHR10491:SF4">
    <property type="entry name" value="METHIONINE ADENOSYLTRANSFERASE 2 SUBUNIT BETA"/>
    <property type="match status" value="1"/>
</dbReference>